<name>A0A4C1SRG6_EUMVA</name>
<feature type="region of interest" description="Disordered" evidence="1">
    <location>
        <begin position="85"/>
        <end position="107"/>
    </location>
</feature>
<feature type="compositionally biased region" description="Basic and acidic residues" evidence="1">
    <location>
        <begin position="85"/>
        <end position="96"/>
    </location>
</feature>
<organism evidence="2 3">
    <name type="scientific">Eumeta variegata</name>
    <name type="common">Bagworm moth</name>
    <name type="synonym">Eumeta japonica</name>
    <dbReference type="NCBI Taxonomy" id="151549"/>
    <lineage>
        <taxon>Eukaryota</taxon>
        <taxon>Metazoa</taxon>
        <taxon>Ecdysozoa</taxon>
        <taxon>Arthropoda</taxon>
        <taxon>Hexapoda</taxon>
        <taxon>Insecta</taxon>
        <taxon>Pterygota</taxon>
        <taxon>Neoptera</taxon>
        <taxon>Endopterygota</taxon>
        <taxon>Lepidoptera</taxon>
        <taxon>Glossata</taxon>
        <taxon>Ditrysia</taxon>
        <taxon>Tineoidea</taxon>
        <taxon>Psychidae</taxon>
        <taxon>Oiketicinae</taxon>
        <taxon>Eumeta</taxon>
    </lineage>
</organism>
<dbReference type="EMBL" id="BGZK01000014">
    <property type="protein sequence ID" value="GBP04506.1"/>
    <property type="molecule type" value="Genomic_DNA"/>
</dbReference>
<dbReference type="AlphaFoldDB" id="A0A4C1SRG6"/>
<dbReference type="Proteomes" id="UP000299102">
    <property type="component" value="Unassembled WGS sequence"/>
</dbReference>
<proteinExistence type="predicted"/>
<comment type="caution">
    <text evidence="2">The sequence shown here is derived from an EMBL/GenBank/DDBJ whole genome shotgun (WGS) entry which is preliminary data.</text>
</comment>
<sequence length="107" mass="12064">MFLVSRNHQRLSVISQSSSSILEASDFSHSLKIWSNSGLIIEREASIGLTADQRKDLESQQLATGNEITKPYSIEYRAGDLSETRDGLELELRPRSESLQNMEPKLK</sequence>
<gene>
    <name evidence="2" type="ORF">EVAR_3882_1</name>
</gene>
<evidence type="ECO:0000313" key="2">
    <source>
        <dbReference type="EMBL" id="GBP04506.1"/>
    </source>
</evidence>
<protein>
    <submittedName>
        <fullName evidence="2">Uncharacterized protein</fullName>
    </submittedName>
</protein>
<keyword evidence="3" id="KW-1185">Reference proteome</keyword>
<accession>A0A4C1SRG6</accession>
<reference evidence="2 3" key="1">
    <citation type="journal article" date="2019" name="Commun. Biol.">
        <title>The bagworm genome reveals a unique fibroin gene that provides high tensile strength.</title>
        <authorList>
            <person name="Kono N."/>
            <person name="Nakamura H."/>
            <person name="Ohtoshi R."/>
            <person name="Tomita M."/>
            <person name="Numata K."/>
            <person name="Arakawa K."/>
        </authorList>
    </citation>
    <scope>NUCLEOTIDE SEQUENCE [LARGE SCALE GENOMIC DNA]</scope>
</reference>
<evidence type="ECO:0000313" key="3">
    <source>
        <dbReference type="Proteomes" id="UP000299102"/>
    </source>
</evidence>
<evidence type="ECO:0000256" key="1">
    <source>
        <dbReference type="SAM" id="MobiDB-lite"/>
    </source>
</evidence>